<dbReference type="Proteomes" id="UP001379533">
    <property type="component" value="Chromosome"/>
</dbReference>
<keyword evidence="4" id="KW-1185">Reference proteome</keyword>
<keyword evidence="1" id="KW-1133">Transmembrane helix</keyword>
<gene>
    <name evidence="3" type="ORF">LZC95_05855</name>
</gene>
<feature type="transmembrane region" description="Helical" evidence="1">
    <location>
        <begin position="181"/>
        <end position="206"/>
    </location>
</feature>
<evidence type="ECO:0000259" key="2">
    <source>
        <dbReference type="Pfam" id="PF14219"/>
    </source>
</evidence>
<feature type="transmembrane region" description="Helical" evidence="1">
    <location>
        <begin position="105"/>
        <end position="125"/>
    </location>
</feature>
<evidence type="ECO:0000313" key="4">
    <source>
        <dbReference type="Proteomes" id="UP001379533"/>
    </source>
</evidence>
<dbReference type="InterPro" id="IPR025565">
    <property type="entry name" value="DUF4328"/>
</dbReference>
<dbReference type="Pfam" id="PF14219">
    <property type="entry name" value="DUF4328"/>
    <property type="match status" value="1"/>
</dbReference>
<dbReference type="EMBL" id="CP089982">
    <property type="protein sequence ID" value="WXA96360.1"/>
    <property type="molecule type" value="Genomic_DNA"/>
</dbReference>
<feature type="transmembrane region" description="Helical" evidence="1">
    <location>
        <begin position="72"/>
        <end position="99"/>
    </location>
</feature>
<reference evidence="3 4" key="1">
    <citation type="submission" date="2021-12" db="EMBL/GenBank/DDBJ databases">
        <title>Discovery of the Pendulisporaceae a myxobacterial family with distinct sporulation behavior and unique specialized metabolism.</title>
        <authorList>
            <person name="Garcia R."/>
            <person name="Popoff A."/>
            <person name="Bader C.D."/>
            <person name="Loehr J."/>
            <person name="Walesch S."/>
            <person name="Walt C."/>
            <person name="Boldt J."/>
            <person name="Bunk B."/>
            <person name="Haeckl F.J.F.P.J."/>
            <person name="Gunesch A.P."/>
            <person name="Birkelbach J."/>
            <person name="Nuebel U."/>
            <person name="Pietschmann T."/>
            <person name="Bach T."/>
            <person name="Mueller R."/>
        </authorList>
    </citation>
    <scope>NUCLEOTIDE SEQUENCE [LARGE SCALE GENOMIC DNA]</scope>
    <source>
        <strain evidence="3 4">MSr12523</strain>
    </source>
</reference>
<name>A0ABZ2KCH1_9BACT</name>
<proteinExistence type="predicted"/>
<evidence type="ECO:0000313" key="3">
    <source>
        <dbReference type="EMBL" id="WXA96360.1"/>
    </source>
</evidence>
<protein>
    <submittedName>
        <fullName evidence="3">DUF4328 domain-containing protein</fullName>
    </submittedName>
</protein>
<keyword evidence="1" id="KW-0812">Transmembrane</keyword>
<feature type="domain" description="DUF4328" evidence="2">
    <location>
        <begin position="71"/>
        <end position="207"/>
    </location>
</feature>
<accession>A0ABZ2KCH1</accession>
<dbReference type="RefSeq" id="WP_394846975.1">
    <property type="nucleotide sequence ID" value="NZ_CP089982.1"/>
</dbReference>
<organism evidence="3 4">
    <name type="scientific">Pendulispora brunnea</name>
    <dbReference type="NCBI Taxonomy" id="2905690"/>
    <lineage>
        <taxon>Bacteria</taxon>
        <taxon>Pseudomonadati</taxon>
        <taxon>Myxococcota</taxon>
        <taxon>Myxococcia</taxon>
        <taxon>Myxococcales</taxon>
        <taxon>Sorangiineae</taxon>
        <taxon>Pendulisporaceae</taxon>
        <taxon>Pendulispora</taxon>
    </lineage>
</organism>
<feature type="transmembrane region" description="Helical" evidence="1">
    <location>
        <begin position="35"/>
        <end position="60"/>
    </location>
</feature>
<evidence type="ECO:0000256" key="1">
    <source>
        <dbReference type="SAM" id="Phobius"/>
    </source>
</evidence>
<sequence length="225" mass="24001">MDNPYNPPAANYGQYVSPQDAWGRYGGFVPLQNRMLVASLAIGLAVVASGTLDVAQLTFAGQLDGTREHVGAALIVGGSGLFTVLAHLAAALCYCLWLHRAASNVHAFGGYMTFSPGACVGWFFVPFANWVKPYRAVSELWVASHPRAHRTKSMLDAWWATWIISSFLQTAAGRISDMSLAGTIGLGGTLFTAIAAYFCIAVMRAISQGQLDGAERAGISPSQLR</sequence>
<keyword evidence="1" id="KW-0472">Membrane</keyword>